<dbReference type="Proteomes" id="UP001150603">
    <property type="component" value="Unassembled WGS sequence"/>
</dbReference>
<comment type="caution">
    <text evidence="1">The sequence shown here is derived from an EMBL/GenBank/DDBJ whole genome shotgun (WGS) entry which is preliminary data.</text>
</comment>
<name>A0ACC1J3M8_9FUNG</name>
<accession>A0ACC1J3M8</accession>
<gene>
    <name evidence="1" type="ORF">FBU59_005200</name>
</gene>
<reference evidence="1" key="1">
    <citation type="submission" date="2022-07" db="EMBL/GenBank/DDBJ databases">
        <title>Phylogenomic reconstructions and comparative analyses of Kickxellomycotina fungi.</title>
        <authorList>
            <person name="Reynolds N.K."/>
            <person name="Stajich J.E."/>
            <person name="Barry K."/>
            <person name="Grigoriev I.V."/>
            <person name="Crous P."/>
            <person name="Smith M.E."/>
        </authorList>
    </citation>
    <scope>NUCLEOTIDE SEQUENCE</scope>
    <source>
        <strain evidence="1">NRRL 5244</strain>
    </source>
</reference>
<evidence type="ECO:0000313" key="1">
    <source>
        <dbReference type="EMBL" id="KAJ1935996.1"/>
    </source>
</evidence>
<dbReference type="EMBL" id="JANBPW010004039">
    <property type="protein sequence ID" value="KAJ1935996.1"/>
    <property type="molecule type" value="Genomic_DNA"/>
</dbReference>
<evidence type="ECO:0000313" key="2">
    <source>
        <dbReference type="Proteomes" id="UP001150603"/>
    </source>
</evidence>
<sequence>MTALDAICADIESNRDLAPSAPVSAPAALDNSVSTLRSSSDTAADAVQPDTIAADQPPIEDDEDNLLSPLSSSDTASLPRDTGSSQQLNHQTSLSVATRSLQSLKDNNNPPSPVLDVARASLLFAHEELPLDDWLVLLRGWNDMHDMAASTSEFYSTFLREMQEVGEHSAHGFIQQHVEELKGASRDTQQAIDDILGVSQGVGRRLDTLERELDDIARILVHAN</sequence>
<proteinExistence type="predicted"/>
<organism evidence="1 2">
    <name type="scientific">Linderina macrospora</name>
    <dbReference type="NCBI Taxonomy" id="4868"/>
    <lineage>
        <taxon>Eukaryota</taxon>
        <taxon>Fungi</taxon>
        <taxon>Fungi incertae sedis</taxon>
        <taxon>Zoopagomycota</taxon>
        <taxon>Kickxellomycotina</taxon>
        <taxon>Kickxellomycetes</taxon>
        <taxon>Kickxellales</taxon>
        <taxon>Kickxellaceae</taxon>
        <taxon>Linderina</taxon>
    </lineage>
</organism>
<keyword evidence="2" id="KW-1185">Reference proteome</keyword>
<protein>
    <submittedName>
        <fullName evidence="1">Uncharacterized protein</fullName>
    </submittedName>
</protein>